<dbReference type="Gene3D" id="3.40.640.10">
    <property type="entry name" value="Type I PLP-dependent aspartate aminotransferase-like (Major domain)"/>
    <property type="match status" value="1"/>
</dbReference>
<dbReference type="PANTHER" id="PTHR43713">
    <property type="entry name" value="GLUTAMATE-1-SEMIALDEHYDE 2,1-AMINOMUTASE"/>
    <property type="match status" value="1"/>
</dbReference>
<accession>A0A1G2BR32</accession>
<reference evidence="4 5" key="1">
    <citation type="journal article" date="2016" name="Nat. Commun.">
        <title>Thousands of microbial genomes shed light on interconnected biogeochemical processes in an aquifer system.</title>
        <authorList>
            <person name="Anantharaman K."/>
            <person name="Brown C.T."/>
            <person name="Hug L.A."/>
            <person name="Sharon I."/>
            <person name="Castelle C.J."/>
            <person name="Probst A.J."/>
            <person name="Thomas B.C."/>
            <person name="Singh A."/>
            <person name="Wilkins M.J."/>
            <person name="Karaoz U."/>
            <person name="Brodie E.L."/>
            <person name="Williams K.H."/>
            <person name="Hubbard S.S."/>
            <person name="Banfield J.F."/>
        </authorList>
    </citation>
    <scope>NUCLEOTIDE SEQUENCE [LARGE SCALE GENOMIC DNA]</scope>
</reference>
<evidence type="ECO:0000313" key="4">
    <source>
        <dbReference type="EMBL" id="OGY90810.1"/>
    </source>
</evidence>
<dbReference type="GO" id="GO:0030170">
    <property type="term" value="F:pyridoxal phosphate binding"/>
    <property type="evidence" value="ECO:0007669"/>
    <property type="project" value="InterPro"/>
</dbReference>
<dbReference type="InterPro" id="IPR015421">
    <property type="entry name" value="PyrdxlP-dep_Trfase_major"/>
</dbReference>
<dbReference type="Proteomes" id="UP000178109">
    <property type="component" value="Unassembled WGS sequence"/>
</dbReference>
<dbReference type="Pfam" id="PF00202">
    <property type="entry name" value="Aminotran_3"/>
    <property type="match status" value="1"/>
</dbReference>
<dbReference type="Gene3D" id="3.90.1150.10">
    <property type="entry name" value="Aspartate Aminotransferase, domain 1"/>
    <property type="match status" value="1"/>
</dbReference>
<organism evidence="4 5">
    <name type="scientific">Candidatus Komeilibacteria bacterium RIFCSPLOWO2_02_FULL_48_11</name>
    <dbReference type="NCBI Taxonomy" id="1798553"/>
    <lineage>
        <taxon>Bacteria</taxon>
        <taxon>Candidatus Komeiliibacteriota</taxon>
    </lineage>
</organism>
<dbReference type="InterPro" id="IPR015424">
    <property type="entry name" value="PyrdxlP-dep_Trfase"/>
</dbReference>
<evidence type="ECO:0008006" key="6">
    <source>
        <dbReference type="Google" id="ProtNLM"/>
    </source>
</evidence>
<dbReference type="InterPro" id="IPR015422">
    <property type="entry name" value="PyrdxlP-dep_Trfase_small"/>
</dbReference>
<evidence type="ECO:0000256" key="3">
    <source>
        <dbReference type="RuleBase" id="RU003560"/>
    </source>
</evidence>
<keyword evidence="2 3" id="KW-0663">Pyridoxal phosphate</keyword>
<gene>
    <name evidence="4" type="ORF">A3H70_03705</name>
</gene>
<protein>
    <recommendedName>
        <fullName evidence="6">Glutamate-1-semialdehyde 2,1-aminomutase</fullName>
    </recommendedName>
</protein>
<dbReference type="NCBIfam" id="NF004856">
    <property type="entry name" value="PRK06209.1"/>
    <property type="match status" value="1"/>
</dbReference>
<comment type="similarity">
    <text evidence="3">Belongs to the class-III pyridoxal-phosphate-dependent aminotransferase family.</text>
</comment>
<dbReference type="STRING" id="1798553.A3H70_03705"/>
<evidence type="ECO:0000313" key="5">
    <source>
        <dbReference type="Proteomes" id="UP000178109"/>
    </source>
</evidence>
<evidence type="ECO:0000256" key="2">
    <source>
        <dbReference type="ARBA" id="ARBA00022898"/>
    </source>
</evidence>
<dbReference type="EMBL" id="MHKO01000059">
    <property type="protein sequence ID" value="OGY90810.1"/>
    <property type="molecule type" value="Genomic_DNA"/>
</dbReference>
<name>A0A1G2BR32_9BACT</name>
<evidence type="ECO:0000256" key="1">
    <source>
        <dbReference type="ARBA" id="ARBA00001933"/>
    </source>
</evidence>
<dbReference type="AlphaFoldDB" id="A0A1G2BR32"/>
<comment type="cofactor">
    <cofactor evidence="1">
        <name>pyridoxal 5'-phosphate</name>
        <dbReference type="ChEBI" id="CHEBI:597326"/>
    </cofactor>
</comment>
<proteinExistence type="inferred from homology"/>
<comment type="caution">
    <text evidence="4">The sequence shown here is derived from an EMBL/GenBank/DDBJ whole genome shotgun (WGS) entry which is preliminary data.</text>
</comment>
<dbReference type="SUPFAM" id="SSF53383">
    <property type="entry name" value="PLP-dependent transferases"/>
    <property type="match status" value="1"/>
</dbReference>
<dbReference type="PANTHER" id="PTHR43713:SF3">
    <property type="entry name" value="GLUTAMATE-1-SEMIALDEHYDE 2,1-AMINOMUTASE 1, CHLOROPLASTIC-RELATED"/>
    <property type="match status" value="1"/>
</dbReference>
<sequence length="437" mass="48630">MKFAKSRKLQKLAHQLMPGGTQSYSKGDDQFPFLSPPILVKAQGAYIWDADGNRFIDWCMGMRSVILGHGYKTVIAAVRKQLPFGTNYNRPSHYEIELAKMLVELIPSAQVVKFAKNGSAATTAAVKLARAYTKRDLVAMCAGAFNGFDDWGIASTPMTAGIPKTVLNMTKTFEYNNIVSVRKMFKKYPKKIAAVILEPATEVGPVNNFLQEVQRICRQNGTILIFDEMISGFRWHLKGAQYVYKVTPDLSTFGKAISNGFALAALVGRKDIMELGGMDTKKERVALISATHAGENHALVAAIATLKELKSKNVPAYVNKLGNLLKSEFNKIARKHGLDSVLSVIGEFGCRIRVQFEDFGGYTAAQIKTYFAQEMISQGILFNGYFSPTLSHKKREVAQTLKGWEFSCRKLKEVLADKSLEKELVGEPIRPVFRKYN</sequence>
<dbReference type="InterPro" id="IPR005814">
    <property type="entry name" value="Aminotrans_3"/>
</dbReference>
<dbReference type="GO" id="GO:0008483">
    <property type="term" value="F:transaminase activity"/>
    <property type="evidence" value="ECO:0007669"/>
    <property type="project" value="InterPro"/>
</dbReference>